<accession>A0A9D4XYC6</accession>
<keyword evidence="1" id="KW-0472">Membrane</keyword>
<dbReference type="EMBL" id="JAMSHJ010000003">
    <property type="protein sequence ID" value="KAI5429746.1"/>
    <property type="molecule type" value="Genomic_DNA"/>
</dbReference>
<keyword evidence="3" id="KW-1185">Reference proteome</keyword>
<dbReference type="AlphaFoldDB" id="A0A9D4XYC6"/>
<feature type="transmembrane region" description="Helical" evidence="1">
    <location>
        <begin position="159"/>
        <end position="179"/>
    </location>
</feature>
<comment type="caution">
    <text evidence="2">The sequence shown here is derived from an EMBL/GenBank/DDBJ whole genome shotgun (WGS) entry which is preliminary data.</text>
</comment>
<dbReference type="Proteomes" id="UP001058974">
    <property type="component" value="Chromosome 3"/>
</dbReference>
<sequence length="204" mass="24120">YFHSLFGNGGMEAEKEREHQSWRIRVTAKAKHFNFRFRFKAATHSSTQTLSFFRFSILLNLPHFLFTISSRPKKQPRPSSITSKFNKFFHKFRPRIKPNTAAKKTNTSSNLSIPMQLHGAVRIGKEYCVRIATLVASVVCFLASLLLKKFKMGKVMNFTAFFLVGVVTIVYYLFLYFYYNYCKNSYSYWEFMGRFLWSRMRNLK</sequence>
<reference evidence="2 3" key="1">
    <citation type="journal article" date="2022" name="Nat. Genet.">
        <title>Improved pea reference genome and pan-genome highlight genomic features and evolutionary characteristics.</title>
        <authorList>
            <person name="Yang T."/>
            <person name="Liu R."/>
            <person name="Luo Y."/>
            <person name="Hu S."/>
            <person name="Wang D."/>
            <person name="Wang C."/>
            <person name="Pandey M.K."/>
            <person name="Ge S."/>
            <person name="Xu Q."/>
            <person name="Li N."/>
            <person name="Li G."/>
            <person name="Huang Y."/>
            <person name="Saxena R.K."/>
            <person name="Ji Y."/>
            <person name="Li M."/>
            <person name="Yan X."/>
            <person name="He Y."/>
            <person name="Liu Y."/>
            <person name="Wang X."/>
            <person name="Xiang C."/>
            <person name="Varshney R.K."/>
            <person name="Ding H."/>
            <person name="Gao S."/>
            <person name="Zong X."/>
        </authorList>
    </citation>
    <scope>NUCLEOTIDE SEQUENCE [LARGE SCALE GENOMIC DNA]</scope>
    <source>
        <strain evidence="2 3">cv. Zhongwan 6</strain>
    </source>
</reference>
<protein>
    <submittedName>
        <fullName evidence="2">Uncharacterized protein</fullName>
    </submittedName>
</protein>
<name>A0A9D4XYC6_PEA</name>
<evidence type="ECO:0000256" key="1">
    <source>
        <dbReference type="SAM" id="Phobius"/>
    </source>
</evidence>
<keyword evidence="1" id="KW-1133">Transmembrane helix</keyword>
<proteinExistence type="predicted"/>
<evidence type="ECO:0000313" key="2">
    <source>
        <dbReference type="EMBL" id="KAI5429746.1"/>
    </source>
</evidence>
<feature type="transmembrane region" description="Helical" evidence="1">
    <location>
        <begin position="127"/>
        <end position="147"/>
    </location>
</feature>
<evidence type="ECO:0000313" key="3">
    <source>
        <dbReference type="Proteomes" id="UP001058974"/>
    </source>
</evidence>
<dbReference type="Gramene" id="Psat03G0436300-T1">
    <property type="protein sequence ID" value="KAI5429746.1"/>
    <property type="gene ID" value="KIW84_034363"/>
</dbReference>
<keyword evidence="1" id="KW-0812">Transmembrane</keyword>
<gene>
    <name evidence="2" type="ORF">KIW84_034363</name>
</gene>
<feature type="non-terminal residue" evidence="2">
    <location>
        <position position="1"/>
    </location>
</feature>
<organism evidence="2 3">
    <name type="scientific">Pisum sativum</name>
    <name type="common">Garden pea</name>
    <name type="synonym">Lathyrus oleraceus</name>
    <dbReference type="NCBI Taxonomy" id="3888"/>
    <lineage>
        <taxon>Eukaryota</taxon>
        <taxon>Viridiplantae</taxon>
        <taxon>Streptophyta</taxon>
        <taxon>Embryophyta</taxon>
        <taxon>Tracheophyta</taxon>
        <taxon>Spermatophyta</taxon>
        <taxon>Magnoliopsida</taxon>
        <taxon>eudicotyledons</taxon>
        <taxon>Gunneridae</taxon>
        <taxon>Pentapetalae</taxon>
        <taxon>rosids</taxon>
        <taxon>fabids</taxon>
        <taxon>Fabales</taxon>
        <taxon>Fabaceae</taxon>
        <taxon>Papilionoideae</taxon>
        <taxon>50 kb inversion clade</taxon>
        <taxon>NPAAA clade</taxon>
        <taxon>Hologalegina</taxon>
        <taxon>IRL clade</taxon>
        <taxon>Fabeae</taxon>
        <taxon>Lathyrus</taxon>
    </lineage>
</organism>